<evidence type="ECO:0000313" key="4">
    <source>
        <dbReference type="Proteomes" id="UP000243739"/>
    </source>
</evidence>
<name>A0A1D2YRS7_9BACI</name>
<feature type="transmembrane region" description="Helical" evidence="1">
    <location>
        <begin position="242"/>
        <end position="261"/>
    </location>
</feature>
<organism evidence="3 4">
    <name type="scientific">Vulcanibacillus modesticaldus</name>
    <dbReference type="NCBI Taxonomy" id="337097"/>
    <lineage>
        <taxon>Bacteria</taxon>
        <taxon>Bacillati</taxon>
        <taxon>Bacillota</taxon>
        <taxon>Bacilli</taxon>
        <taxon>Bacillales</taxon>
        <taxon>Bacillaceae</taxon>
        <taxon>Vulcanibacillus</taxon>
    </lineage>
</organism>
<keyword evidence="1" id="KW-0472">Membrane</keyword>
<dbReference type="EMBL" id="MIJF01000100">
    <property type="protein sequence ID" value="OEF95511.1"/>
    <property type="molecule type" value="Genomic_DNA"/>
</dbReference>
<keyword evidence="1" id="KW-0812">Transmembrane</keyword>
<dbReference type="NCBIfam" id="TIGR02829">
    <property type="entry name" value="spore_III_AE"/>
    <property type="match status" value="1"/>
</dbReference>
<sequence>MVKMNRFIRTTIFLVVILLIISSHFVQANPTDELVKEQLNNLDTQKIEQYWNDLMNKYGGFFPENQRNLFELILPSRSFDIQTFFSGILKYFFYEILYNTKLIGTIILLTVFSTILQHIQSTFEENAVSKVAFYISYMVLIIIAINSFSVAISSARDAIQQMINFMIALIPIVLMLLSSMGNFISAAMFHPLIIFLINVIGTAIYTIIFPLIFFSSVLYIVSSISEKYQVTQMAKLIRNISVGLLGIFLTIFLGVISVQGVTASVADGVTLRTAKYITGNFIPVVGKMFSDAADTVIGVSLLVKNAIGIAGIFILLLIVIFPAIKILTLALIYNFSAAILQPLGDNPIIETLNTIGKNLIFIFAALATVSLMFFLALSIIITASNISVMIR</sequence>
<evidence type="ECO:0000256" key="2">
    <source>
        <dbReference type="SAM" id="SignalP"/>
    </source>
</evidence>
<feature type="transmembrane region" description="Helical" evidence="1">
    <location>
        <begin position="359"/>
        <end position="383"/>
    </location>
</feature>
<comment type="caution">
    <text evidence="3">The sequence shown here is derived from an EMBL/GenBank/DDBJ whole genome shotgun (WGS) entry which is preliminary data.</text>
</comment>
<reference evidence="3 4" key="1">
    <citation type="submission" date="2016-09" db="EMBL/GenBank/DDBJ databases">
        <title>Draft genome sequence for the type strain of Vulcanibacillus modesticaldus BR, a strictly anaerobic, moderately thermophilic, and nitrate-reducing bacterium from deep sea-hydrothermal vents of the Mid-Atlantic Ridge.</title>
        <authorList>
            <person name="Abin C.A."/>
            <person name="Hollibaugh J.T."/>
        </authorList>
    </citation>
    <scope>NUCLEOTIDE SEQUENCE [LARGE SCALE GENOMIC DNA]</scope>
    <source>
        <strain evidence="3 4">BR</strain>
    </source>
</reference>
<keyword evidence="2" id="KW-0732">Signal</keyword>
<proteinExistence type="predicted"/>
<keyword evidence="1" id="KW-1133">Transmembrane helix</keyword>
<dbReference type="Pfam" id="PF09546">
    <property type="entry name" value="Spore_III_AE"/>
    <property type="match status" value="1"/>
</dbReference>
<feature type="transmembrane region" description="Helical" evidence="1">
    <location>
        <begin position="192"/>
        <end position="221"/>
    </location>
</feature>
<feature type="transmembrane region" description="Helical" evidence="1">
    <location>
        <begin position="102"/>
        <end position="119"/>
    </location>
</feature>
<dbReference type="InterPro" id="IPR014194">
    <property type="entry name" value="Spore_III_AE"/>
</dbReference>
<keyword evidence="4" id="KW-1185">Reference proteome</keyword>
<feature type="chain" id="PRO_5008912704" evidence="2">
    <location>
        <begin position="29"/>
        <end position="391"/>
    </location>
</feature>
<dbReference type="Proteomes" id="UP000243739">
    <property type="component" value="Unassembled WGS sequence"/>
</dbReference>
<feature type="transmembrane region" description="Helical" evidence="1">
    <location>
        <begin position="165"/>
        <end position="186"/>
    </location>
</feature>
<accession>A0A1D2YRS7</accession>
<protein>
    <submittedName>
        <fullName evidence="3">Stage III sporulation protein AE</fullName>
    </submittedName>
</protein>
<feature type="transmembrane region" description="Helical" evidence="1">
    <location>
        <begin position="131"/>
        <end position="153"/>
    </location>
</feature>
<dbReference type="AlphaFoldDB" id="A0A1D2YRS7"/>
<feature type="transmembrane region" description="Helical" evidence="1">
    <location>
        <begin position="310"/>
        <end position="339"/>
    </location>
</feature>
<gene>
    <name evidence="3" type="ORF">BHF71_04790</name>
</gene>
<dbReference type="STRING" id="337097.BHF71_04790"/>
<evidence type="ECO:0000256" key="1">
    <source>
        <dbReference type="SAM" id="Phobius"/>
    </source>
</evidence>
<evidence type="ECO:0000313" key="3">
    <source>
        <dbReference type="EMBL" id="OEF95511.1"/>
    </source>
</evidence>
<feature type="signal peptide" evidence="2">
    <location>
        <begin position="1"/>
        <end position="28"/>
    </location>
</feature>